<comment type="pathway">
    <text evidence="2 10">Glycolipid biosynthesis; glycosylphosphatidylinositol-anchor biosynthesis.</text>
</comment>
<comment type="caution">
    <text evidence="11">The sequence shown here is derived from an EMBL/GenBank/DDBJ whole genome shotgun (WGS) entry which is preliminary data.</text>
</comment>
<evidence type="ECO:0000256" key="1">
    <source>
        <dbReference type="ARBA" id="ARBA00004389"/>
    </source>
</evidence>
<dbReference type="Proteomes" id="UP001162162">
    <property type="component" value="Unassembled WGS sequence"/>
</dbReference>
<dbReference type="Pfam" id="PF08320">
    <property type="entry name" value="PIG-X"/>
    <property type="match status" value="1"/>
</dbReference>
<evidence type="ECO:0000313" key="12">
    <source>
        <dbReference type="Proteomes" id="UP001162162"/>
    </source>
</evidence>
<evidence type="ECO:0000313" key="11">
    <source>
        <dbReference type="EMBL" id="KAJ8937270.1"/>
    </source>
</evidence>
<evidence type="ECO:0000256" key="2">
    <source>
        <dbReference type="ARBA" id="ARBA00004687"/>
    </source>
</evidence>
<feature type="transmembrane region" description="Helical" evidence="10">
    <location>
        <begin position="215"/>
        <end position="237"/>
    </location>
</feature>
<accession>A0AAV8XFE8</accession>
<name>A0AAV8XFE8_9CUCU</name>
<comment type="subcellular location">
    <subcellularLocation>
        <location evidence="1 10">Endoplasmic reticulum membrane</location>
        <topology evidence="1 10">Single-pass membrane protein</topology>
    </subcellularLocation>
</comment>
<dbReference type="AlphaFoldDB" id="A0AAV8XFE8"/>
<evidence type="ECO:0000256" key="8">
    <source>
        <dbReference type="ARBA" id="ARBA00023136"/>
    </source>
</evidence>
<keyword evidence="9" id="KW-0325">Glycoprotein</keyword>
<dbReference type="GO" id="GO:0005789">
    <property type="term" value="C:endoplasmic reticulum membrane"/>
    <property type="evidence" value="ECO:0007669"/>
    <property type="project" value="UniProtKB-SubCell"/>
</dbReference>
<dbReference type="EMBL" id="JAPWTK010000667">
    <property type="protein sequence ID" value="KAJ8937270.1"/>
    <property type="molecule type" value="Genomic_DNA"/>
</dbReference>
<keyword evidence="8 10" id="KW-0472">Membrane</keyword>
<dbReference type="GO" id="GO:0006506">
    <property type="term" value="P:GPI anchor biosynthetic process"/>
    <property type="evidence" value="ECO:0007669"/>
    <property type="project" value="UniProtKB-KW"/>
</dbReference>
<evidence type="ECO:0000256" key="4">
    <source>
        <dbReference type="ARBA" id="ARBA00022502"/>
    </source>
</evidence>
<reference evidence="11" key="1">
    <citation type="journal article" date="2023" name="Insect Mol. Biol.">
        <title>Genome sequencing provides insights into the evolution of gene families encoding plant cell wall-degrading enzymes in longhorned beetles.</title>
        <authorList>
            <person name="Shin N.R."/>
            <person name="Okamura Y."/>
            <person name="Kirsch R."/>
            <person name="Pauchet Y."/>
        </authorList>
    </citation>
    <scope>NUCLEOTIDE SEQUENCE</scope>
    <source>
        <strain evidence="11">AMC_N1</strain>
    </source>
</reference>
<keyword evidence="6 10" id="KW-0256">Endoplasmic reticulum</keyword>
<evidence type="ECO:0000256" key="10">
    <source>
        <dbReference type="RuleBase" id="RU366056"/>
    </source>
</evidence>
<dbReference type="PANTHER" id="PTHR28650:SF1">
    <property type="entry name" value="PHOSPHATIDYLINOSITOL-GLYCAN BIOSYNTHESIS CLASS X PROTEIN"/>
    <property type="match status" value="1"/>
</dbReference>
<dbReference type="InterPro" id="IPR013233">
    <property type="entry name" value="PIG-X/PBN1"/>
</dbReference>
<keyword evidence="5 10" id="KW-0812">Transmembrane</keyword>
<evidence type="ECO:0000256" key="5">
    <source>
        <dbReference type="ARBA" id="ARBA00022692"/>
    </source>
</evidence>
<evidence type="ECO:0000256" key="7">
    <source>
        <dbReference type="ARBA" id="ARBA00022989"/>
    </source>
</evidence>
<evidence type="ECO:0000256" key="9">
    <source>
        <dbReference type="ARBA" id="ARBA00023180"/>
    </source>
</evidence>
<evidence type="ECO:0000256" key="6">
    <source>
        <dbReference type="ARBA" id="ARBA00022824"/>
    </source>
</evidence>
<comment type="similarity">
    <text evidence="3 10">Belongs to the PIGX family.</text>
</comment>
<keyword evidence="12" id="KW-1185">Reference proteome</keyword>
<evidence type="ECO:0000256" key="3">
    <source>
        <dbReference type="ARBA" id="ARBA00010345"/>
    </source>
</evidence>
<keyword evidence="4 10" id="KW-0337">GPI-anchor biosynthesis</keyword>
<dbReference type="PANTHER" id="PTHR28650">
    <property type="entry name" value="PHOSPHATIDYLINOSITOL-GLYCAN BIOSYNTHESIS CLASS X PROTEIN"/>
    <property type="match status" value="1"/>
</dbReference>
<gene>
    <name evidence="11" type="ORF">NQ318_005668</name>
</gene>
<organism evidence="11 12">
    <name type="scientific">Aromia moschata</name>
    <dbReference type="NCBI Taxonomy" id="1265417"/>
    <lineage>
        <taxon>Eukaryota</taxon>
        <taxon>Metazoa</taxon>
        <taxon>Ecdysozoa</taxon>
        <taxon>Arthropoda</taxon>
        <taxon>Hexapoda</taxon>
        <taxon>Insecta</taxon>
        <taxon>Pterygota</taxon>
        <taxon>Neoptera</taxon>
        <taxon>Endopterygota</taxon>
        <taxon>Coleoptera</taxon>
        <taxon>Polyphaga</taxon>
        <taxon>Cucujiformia</taxon>
        <taxon>Chrysomeloidea</taxon>
        <taxon>Cerambycidae</taxon>
        <taxon>Cerambycinae</taxon>
        <taxon>Callichromatini</taxon>
        <taxon>Aromia</taxon>
    </lineage>
</organism>
<dbReference type="SMART" id="SM00780">
    <property type="entry name" value="PIG-X"/>
    <property type="match status" value="1"/>
</dbReference>
<proteinExistence type="inferred from homology"/>
<sequence>MSILDTAITSAILYLVFLQDYCISNDSECLTLDISITQKVEYEGFHRDIKWLVEILHPSKESWLSLSCNLALRLDISSGMFVNPDEVADLKRMGKLLTYVDGNVDVEAAAHEATEHSIYVYLNNSQIDKLSVKLPVHLRYQRSQITGGYGKIPLAKPSLLTWCPANDTKICGRGLKVEAPCDAEALTLCVWKNQTYQALFDEVELFVPVGDLDDYPLVSIVTLLLGCAGCIYILSVLSTAPL</sequence>
<protein>
    <recommendedName>
        <fullName evidence="10">Phosphatidylinositol-glycan biosynthesis class X protein</fullName>
    </recommendedName>
</protein>
<dbReference type="InterPro" id="IPR040039">
    <property type="entry name" value="PIGX"/>
</dbReference>
<comment type="function">
    <text evidence="10">Stabilizing subunit of the glycosylphosphatidylinositol-mannosyltransferase I complex which catalyzes the transfer of the first mannose, via an alpha-1,4 bond from a dolichol-phosphate-mannose (Dol-P-Man) to the glucosaminyl acyl phosphatidylinositol (GlcN-(acyl)PI) intermediate to generate alpha-D-Man-(1-&gt;4)-alpha-D-GlcN-(1-&gt;6)-(1-radyl,2-acyl-sn-glycero-3-phospho)-2-acyl-inositol and participates in the sixth step of the glycosylphosphatidylinositol-anchor biosynthesis. Probably acts by stabilizing the mannosyltransferase PIGM.</text>
</comment>
<keyword evidence="7 10" id="KW-1133">Transmembrane helix</keyword>